<evidence type="ECO:0008006" key="5">
    <source>
        <dbReference type="Google" id="ProtNLM"/>
    </source>
</evidence>
<keyword evidence="2" id="KW-0560">Oxidoreductase</keyword>
<keyword evidence="4" id="KW-1185">Reference proteome</keyword>
<dbReference type="InterPro" id="IPR036396">
    <property type="entry name" value="Cyt_P450_sf"/>
</dbReference>
<dbReference type="PANTHER" id="PTHR24284:SF1">
    <property type="entry name" value="CYTOCHROME P450 FAMILY"/>
    <property type="match status" value="1"/>
</dbReference>
<dbReference type="GO" id="GO:0020037">
    <property type="term" value="F:heme binding"/>
    <property type="evidence" value="ECO:0007669"/>
    <property type="project" value="InterPro"/>
</dbReference>
<dbReference type="Gene3D" id="1.10.630.10">
    <property type="entry name" value="Cytochrome P450"/>
    <property type="match status" value="1"/>
</dbReference>
<dbReference type="Pfam" id="PF00067">
    <property type="entry name" value="p450"/>
    <property type="match status" value="1"/>
</dbReference>
<accession>A0AAV5VPP7</accession>
<dbReference type="InterPro" id="IPR002401">
    <property type="entry name" value="Cyt_P450_E_grp-I"/>
</dbReference>
<dbReference type="GO" id="GO:0016705">
    <property type="term" value="F:oxidoreductase activity, acting on paired donors, with incorporation or reduction of molecular oxygen"/>
    <property type="evidence" value="ECO:0007669"/>
    <property type="project" value="InterPro"/>
</dbReference>
<dbReference type="GO" id="GO:0005506">
    <property type="term" value="F:iron ion binding"/>
    <property type="evidence" value="ECO:0007669"/>
    <property type="project" value="InterPro"/>
</dbReference>
<dbReference type="AlphaFoldDB" id="A0AAV5VPP7"/>
<evidence type="ECO:0000313" key="4">
    <source>
        <dbReference type="Proteomes" id="UP001432322"/>
    </source>
</evidence>
<sequence>VSFAEFPRPSGIRHAEVLLDGATIPPPGPTPLPFIGNMHQVNFGAKPFSKFAASFNGIYTVFAPLPFIELTDFEMIREAYLEKGDNFVDRPHAPGIDDVFNYIPNGGVIHSSGESWREQRRAALQILRDFGMGKNVMEELVRNSIVEYLKCLKSLENKEEVNMRWPIQLMVANVINEVLFGYRYKYDDCKGLVNYVDDFSFMLQEVAKSKLLPLALAFPAIRHVPFIGYHALIVHKDRVTEVFTRSKKIREKTMN</sequence>
<dbReference type="InterPro" id="IPR001128">
    <property type="entry name" value="Cyt_P450"/>
</dbReference>
<proteinExistence type="inferred from homology"/>
<dbReference type="PANTHER" id="PTHR24284">
    <property type="entry name" value="CYTOCHROME P450 FAMILY"/>
    <property type="match status" value="1"/>
</dbReference>
<evidence type="ECO:0000313" key="3">
    <source>
        <dbReference type="EMBL" id="GMT21438.1"/>
    </source>
</evidence>
<reference evidence="3" key="1">
    <citation type="submission" date="2023-10" db="EMBL/GenBank/DDBJ databases">
        <title>Genome assembly of Pristionchus species.</title>
        <authorList>
            <person name="Yoshida K."/>
            <person name="Sommer R.J."/>
        </authorList>
    </citation>
    <scope>NUCLEOTIDE SEQUENCE</scope>
    <source>
        <strain evidence="3">RS5133</strain>
    </source>
</reference>
<gene>
    <name evidence="3" type="ORF">PFISCL1PPCAC_12735</name>
</gene>
<dbReference type="SUPFAM" id="SSF48264">
    <property type="entry name" value="Cytochrome P450"/>
    <property type="match status" value="1"/>
</dbReference>
<protein>
    <recommendedName>
        <fullName evidence="5">Cytochrome P450</fullName>
    </recommendedName>
</protein>
<feature type="non-terminal residue" evidence="3">
    <location>
        <position position="1"/>
    </location>
</feature>
<evidence type="ECO:0000256" key="2">
    <source>
        <dbReference type="ARBA" id="ARBA00023033"/>
    </source>
</evidence>
<dbReference type="PRINTS" id="PR00463">
    <property type="entry name" value="EP450I"/>
</dbReference>
<keyword evidence="2" id="KW-0503">Monooxygenase</keyword>
<comment type="caution">
    <text evidence="3">The sequence shown here is derived from an EMBL/GenBank/DDBJ whole genome shotgun (WGS) entry which is preliminary data.</text>
</comment>
<comment type="similarity">
    <text evidence="1">Belongs to the cytochrome P450 family.</text>
</comment>
<evidence type="ECO:0000256" key="1">
    <source>
        <dbReference type="ARBA" id="ARBA00010617"/>
    </source>
</evidence>
<name>A0AAV5VPP7_9BILA</name>
<dbReference type="EMBL" id="BTSY01000004">
    <property type="protein sequence ID" value="GMT21438.1"/>
    <property type="molecule type" value="Genomic_DNA"/>
</dbReference>
<dbReference type="Proteomes" id="UP001432322">
    <property type="component" value="Unassembled WGS sequence"/>
</dbReference>
<dbReference type="GO" id="GO:0004497">
    <property type="term" value="F:monooxygenase activity"/>
    <property type="evidence" value="ECO:0007669"/>
    <property type="project" value="UniProtKB-KW"/>
</dbReference>
<organism evidence="3 4">
    <name type="scientific">Pristionchus fissidentatus</name>
    <dbReference type="NCBI Taxonomy" id="1538716"/>
    <lineage>
        <taxon>Eukaryota</taxon>
        <taxon>Metazoa</taxon>
        <taxon>Ecdysozoa</taxon>
        <taxon>Nematoda</taxon>
        <taxon>Chromadorea</taxon>
        <taxon>Rhabditida</taxon>
        <taxon>Rhabditina</taxon>
        <taxon>Diplogasteromorpha</taxon>
        <taxon>Diplogasteroidea</taxon>
        <taxon>Neodiplogasteridae</taxon>
        <taxon>Pristionchus</taxon>
    </lineage>
</organism>